<dbReference type="AlphaFoldDB" id="F0JD94"/>
<dbReference type="EMBL" id="CP003220">
    <property type="protein sequence ID" value="EGB15768.1"/>
    <property type="molecule type" value="Genomic_DNA"/>
</dbReference>
<dbReference type="HOGENOM" id="CLU_1882376_0_0_7"/>
<proteinExistence type="predicted"/>
<evidence type="ECO:0000313" key="3">
    <source>
        <dbReference type="Proteomes" id="UP000007845"/>
    </source>
</evidence>
<gene>
    <name evidence="2" type="ORF">DND132_2565</name>
</gene>
<dbReference type="KEGG" id="ddn:DND132_2565"/>
<reference evidence="2 3" key="1">
    <citation type="journal article" date="2011" name="J. Bacteriol.">
        <title>Genome sequence of the mercury-methylating strain Desulfovibrio desulfuricans ND132.</title>
        <authorList>
            <person name="Brown S.D."/>
            <person name="Gilmour C.C."/>
            <person name="Kucken A.M."/>
            <person name="Wall J.D."/>
            <person name="Elias D.A."/>
            <person name="Brandt C.C."/>
            <person name="Podar M."/>
            <person name="Chertkov O."/>
            <person name="Held B."/>
            <person name="Bruce D.C."/>
            <person name="Detter J.C."/>
            <person name="Tapia R."/>
            <person name="Han C.S."/>
            <person name="Goodwin L.A."/>
            <person name="Cheng J.F."/>
            <person name="Pitluck S."/>
            <person name="Woyke T."/>
            <person name="Mikhailova N."/>
            <person name="Ivanova N.N."/>
            <person name="Han J."/>
            <person name="Lucas S."/>
            <person name="Lapidus A.L."/>
            <person name="Land M.L."/>
            <person name="Hauser L.J."/>
            <person name="Palumbo A.V."/>
        </authorList>
    </citation>
    <scope>NUCLEOTIDE SEQUENCE [LARGE SCALE GENOMIC DNA]</scope>
    <source>
        <strain evidence="2 3">ND132</strain>
    </source>
</reference>
<keyword evidence="1" id="KW-0732">Signal</keyword>
<name>F0JD94_9BACT</name>
<evidence type="ECO:0000313" key="2">
    <source>
        <dbReference type="EMBL" id="EGB15768.1"/>
    </source>
</evidence>
<dbReference type="RefSeq" id="WP_014323194.1">
    <property type="nucleotide sequence ID" value="NC_016803.1"/>
</dbReference>
<feature type="signal peptide" evidence="1">
    <location>
        <begin position="1"/>
        <end position="27"/>
    </location>
</feature>
<accession>F0JD94</accession>
<evidence type="ECO:0008006" key="4">
    <source>
        <dbReference type="Google" id="ProtNLM"/>
    </source>
</evidence>
<dbReference type="Proteomes" id="UP000007845">
    <property type="component" value="Chromosome"/>
</dbReference>
<protein>
    <recommendedName>
        <fullName evidence="4">SH3 domain-containing protein</fullName>
    </recommendedName>
</protein>
<keyword evidence="3" id="KW-1185">Reference proteome</keyword>
<sequence precursor="true">MQRLSPTALPVVLILACLLFAASPAPAFEVNAADVSGEPPFQALTPKPVQPDLAGYFQCADDAPDLFAYALVPRNELYYMYIKAGNDIRGWVPAVVDGYVIHFGDKVKGTVTLAKDGTLTGGLDGNPPTKLTRAK</sequence>
<organism evidence="2 3">
    <name type="scientific">Pseudodesulfovibrio mercurii</name>
    <dbReference type="NCBI Taxonomy" id="641491"/>
    <lineage>
        <taxon>Bacteria</taxon>
        <taxon>Pseudomonadati</taxon>
        <taxon>Thermodesulfobacteriota</taxon>
        <taxon>Desulfovibrionia</taxon>
        <taxon>Desulfovibrionales</taxon>
        <taxon>Desulfovibrionaceae</taxon>
    </lineage>
</organism>
<evidence type="ECO:0000256" key="1">
    <source>
        <dbReference type="SAM" id="SignalP"/>
    </source>
</evidence>
<dbReference type="STRING" id="641491.DND132_2565"/>
<dbReference type="PROSITE" id="PS51257">
    <property type="entry name" value="PROKAR_LIPOPROTEIN"/>
    <property type="match status" value="1"/>
</dbReference>
<feature type="chain" id="PRO_5003253546" description="SH3 domain-containing protein" evidence="1">
    <location>
        <begin position="28"/>
        <end position="135"/>
    </location>
</feature>